<keyword evidence="8" id="KW-0325">Glycoprotein</keyword>
<keyword evidence="4" id="KW-0812">Transmembrane</keyword>
<dbReference type="Gene3D" id="2.60.120.200">
    <property type="match status" value="1"/>
</dbReference>
<accession>A0ABT2LXN8</accession>
<dbReference type="PROSITE" id="PS51762">
    <property type="entry name" value="GH16_2"/>
    <property type="match status" value="1"/>
</dbReference>
<keyword evidence="6" id="KW-1133">Transmembrane helix</keyword>
<evidence type="ECO:0000256" key="7">
    <source>
        <dbReference type="ARBA" id="ARBA00023136"/>
    </source>
</evidence>
<dbReference type="EMBL" id="JAODBU010000003">
    <property type="protein sequence ID" value="MCT7398053.1"/>
    <property type="molecule type" value="Genomic_DNA"/>
</dbReference>
<evidence type="ECO:0000256" key="3">
    <source>
        <dbReference type="ARBA" id="ARBA00010962"/>
    </source>
</evidence>
<evidence type="ECO:0000256" key="6">
    <source>
        <dbReference type="ARBA" id="ARBA00022989"/>
    </source>
</evidence>
<comment type="similarity">
    <text evidence="3">Belongs to the SKN1/KRE6 family.</text>
</comment>
<keyword evidence="7" id="KW-0472">Membrane</keyword>
<protein>
    <submittedName>
        <fullName evidence="11">Glycoside hydrolase family 16 protein</fullName>
    </submittedName>
</protein>
<evidence type="ECO:0000256" key="8">
    <source>
        <dbReference type="ARBA" id="ARBA00023180"/>
    </source>
</evidence>
<gene>
    <name evidence="11" type="ORF">N5B56_02985</name>
</gene>
<name>A0ABT2LXN8_9FIRM</name>
<evidence type="ECO:0000256" key="5">
    <source>
        <dbReference type="ARBA" id="ARBA00022968"/>
    </source>
</evidence>
<dbReference type="PANTHER" id="PTHR10963:SF55">
    <property type="entry name" value="GLYCOSIDE HYDROLASE FAMILY 16 PROTEIN"/>
    <property type="match status" value="1"/>
</dbReference>
<keyword evidence="9" id="KW-0961">Cell wall biogenesis/degradation</keyword>
<dbReference type="Pfam" id="PF00722">
    <property type="entry name" value="Glyco_hydro_16"/>
    <property type="match status" value="1"/>
</dbReference>
<dbReference type="Pfam" id="PF03935">
    <property type="entry name" value="SKN1_KRE6_Sbg1"/>
    <property type="match status" value="1"/>
</dbReference>
<dbReference type="InterPro" id="IPR050546">
    <property type="entry name" value="Glycosyl_Hydrlase_16"/>
</dbReference>
<dbReference type="InterPro" id="IPR005629">
    <property type="entry name" value="Skn1/Kre6/Sbg1"/>
</dbReference>
<dbReference type="PANTHER" id="PTHR10963">
    <property type="entry name" value="GLYCOSYL HYDROLASE-RELATED"/>
    <property type="match status" value="1"/>
</dbReference>
<evidence type="ECO:0000313" key="11">
    <source>
        <dbReference type="EMBL" id="MCT7398053.1"/>
    </source>
</evidence>
<evidence type="ECO:0000259" key="10">
    <source>
        <dbReference type="PROSITE" id="PS51762"/>
    </source>
</evidence>
<evidence type="ECO:0000313" key="12">
    <source>
        <dbReference type="Proteomes" id="UP001431199"/>
    </source>
</evidence>
<dbReference type="RefSeq" id="WP_260978357.1">
    <property type="nucleotide sequence ID" value="NZ_JAODBU010000003.1"/>
</dbReference>
<organism evidence="11 12">
    <name type="scientific">Eubacterium album</name>
    <dbReference type="NCBI Taxonomy" id="2978477"/>
    <lineage>
        <taxon>Bacteria</taxon>
        <taxon>Bacillati</taxon>
        <taxon>Bacillota</taxon>
        <taxon>Clostridia</taxon>
        <taxon>Eubacteriales</taxon>
        <taxon>Eubacteriaceae</taxon>
        <taxon>Eubacterium</taxon>
    </lineage>
</organism>
<proteinExistence type="inferred from homology"/>
<keyword evidence="11" id="KW-0378">Hydrolase</keyword>
<comment type="similarity">
    <text evidence="2">Belongs to the glycosyl hydrolase 16 family.</text>
</comment>
<dbReference type="GO" id="GO:0016787">
    <property type="term" value="F:hydrolase activity"/>
    <property type="evidence" value="ECO:0007669"/>
    <property type="project" value="UniProtKB-KW"/>
</dbReference>
<dbReference type="InterPro" id="IPR000757">
    <property type="entry name" value="Beta-glucanase-like"/>
</dbReference>
<evidence type="ECO:0000256" key="4">
    <source>
        <dbReference type="ARBA" id="ARBA00022692"/>
    </source>
</evidence>
<comment type="subcellular location">
    <subcellularLocation>
        <location evidence="1">Membrane</location>
        <topology evidence="1">Single-pass type II membrane protein</topology>
    </subcellularLocation>
</comment>
<dbReference type="Proteomes" id="UP001431199">
    <property type="component" value="Unassembled WGS sequence"/>
</dbReference>
<evidence type="ECO:0000256" key="1">
    <source>
        <dbReference type="ARBA" id="ARBA00004606"/>
    </source>
</evidence>
<comment type="caution">
    <text evidence="11">The sequence shown here is derived from an EMBL/GenBank/DDBJ whole genome shotgun (WGS) entry which is preliminary data.</text>
</comment>
<sequence>MNINEYNLVWNDEFDYEGKLDSKKWNYETGNFQWPNRELQAYTDRLDNVFVKDGHLTIRSLKQKDGDREYTSGKVNTLNKGMWTYGYFEFRAKVPRGVGSWPAIWMMPYIKPHKLPDGIPTRPDGRPDFFNMSKEQRAILPPIPENDHWPNCGEIDILEHIGRLKKHLLFSLHSKNHNHTRKDGIQYTTNVTFDVDFSDDFHVYAMEWTTDYIEYFVDGKSYCRYNKADDTDQSHDSWPFDKPFYLILNTAVGGGLGGPVDDSNIPFEFIIDYVRVYQKK</sequence>
<keyword evidence="12" id="KW-1185">Reference proteome</keyword>
<keyword evidence="5" id="KW-0735">Signal-anchor</keyword>
<reference evidence="11" key="1">
    <citation type="submission" date="2022-09" db="EMBL/GenBank/DDBJ databases">
        <title>Eubacterium sp. LFL-14 isolated from human feces.</title>
        <authorList>
            <person name="Liu F."/>
        </authorList>
    </citation>
    <scope>NUCLEOTIDE SEQUENCE</scope>
    <source>
        <strain evidence="11">LFL-14</strain>
    </source>
</reference>
<dbReference type="CDD" id="cd08023">
    <property type="entry name" value="GH16_laminarinase_like"/>
    <property type="match status" value="1"/>
</dbReference>
<dbReference type="InterPro" id="IPR013320">
    <property type="entry name" value="ConA-like_dom_sf"/>
</dbReference>
<dbReference type="SUPFAM" id="SSF49899">
    <property type="entry name" value="Concanavalin A-like lectins/glucanases"/>
    <property type="match status" value="1"/>
</dbReference>
<evidence type="ECO:0000256" key="2">
    <source>
        <dbReference type="ARBA" id="ARBA00006865"/>
    </source>
</evidence>
<feature type="domain" description="GH16" evidence="10">
    <location>
        <begin position="1"/>
        <end position="280"/>
    </location>
</feature>
<evidence type="ECO:0000256" key="9">
    <source>
        <dbReference type="ARBA" id="ARBA00023316"/>
    </source>
</evidence>